<feature type="transmembrane region" description="Helical" evidence="1">
    <location>
        <begin position="20"/>
        <end position="39"/>
    </location>
</feature>
<reference evidence="2 3" key="1">
    <citation type="submission" date="2024-04" db="EMBL/GenBank/DDBJ databases">
        <title>WGS of bacteria from Torrens River.</title>
        <authorList>
            <person name="Wyrsch E.R."/>
            <person name="Drigo B."/>
        </authorList>
    </citation>
    <scope>NUCLEOTIDE SEQUENCE [LARGE SCALE GENOMIC DNA]</scope>
    <source>
        <strain evidence="2 3">TWI391</strain>
    </source>
</reference>
<proteinExistence type="predicted"/>
<accession>A0ABV0BY22</accession>
<protein>
    <recommendedName>
        <fullName evidence="4">GHKL domain-containing protein</fullName>
    </recommendedName>
</protein>
<dbReference type="EMBL" id="JBDJNQ010000010">
    <property type="protein sequence ID" value="MEN5379571.1"/>
    <property type="molecule type" value="Genomic_DNA"/>
</dbReference>
<evidence type="ECO:0000313" key="3">
    <source>
        <dbReference type="Proteomes" id="UP001409291"/>
    </source>
</evidence>
<keyword evidence="1" id="KW-0472">Membrane</keyword>
<keyword evidence="3" id="KW-1185">Reference proteome</keyword>
<dbReference type="InterPro" id="IPR036890">
    <property type="entry name" value="HATPase_C_sf"/>
</dbReference>
<evidence type="ECO:0000313" key="2">
    <source>
        <dbReference type="EMBL" id="MEN5379571.1"/>
    </source>
</evidence>
<feature type="transmembrane region" description="Helical" evidence="1">
    <location>
        <begin position="45"/>
        <end position="63"/>
    </location>
</feature>
<dbReference type="Proteomes" id="UP001409291">
    <property type="component" value="Unassembled WGS sequence"/>
</dbReference>
<feature type="transmembrane region" description="Helical" evidence="1">
    <location>
        <begin position="127"/>
        <end position="145"/>
    </location>
</feature>
<evidence type="ECO:0008006" key="4">
    <source>
        <dbReference type="Google" id="ProtNLM"/>
    </source>
</evidence>
<gene>
    <name evidence="2" type="ORF">ABE541_20050</name>
</gene>
<comment type="caution">
    <text evidence="2">The sequence shown here is derived from an EMBL/GenBank/DDBJ whole genome shotgun (WGS) entry which is preliminary data.</text>
</comment>
<sequence length="335" mass="39372">MNIQSNLTSIQHSLLKRMAICLVILLLGLTIVNFGKLHLFTPLTFTLYVLPFMLFFSAMYTCYRMALTKGRLWFLWWLLLILFVGITYRCVKYYYYDLVPLFFKGFTTAWKPEHKTELLSRINGGRLFFVAIVAADYFAWAHFYTHALSKKVQAQLHSMSDVQLLSGHFMRRLYNIVRMQRKSVQSESLDFFQYVTDKIAKPTVLVPLKEEWHYLMLLVSYSTDRSFIVEGDELLDQAMWNRSVPTLSLMTWIENAIAYSPFDPVEPIVIRWTKVQHGMRLHIKNCIASADLQHGTGKGLQLVNRLYEQMNNQFIELEYALDDQKYFVIKLTFKS</sequence>
<evidence type="ECO:0000256" key="1">
    <source>
        <dbReference type="SAM" id="Phobius"/>
    </source>
</evidence>
<keyword evidence="1" id="KW-1133">Transmembrane helix</keyword>
<organism evidence="2 3">
    <name type="scientific">Sphingobacterium kitahiroshimense</name>
    <dbReference type="NCBI Taxonomy" id="470446"/>
    <lineage>
        <taxon>Bacteria</taxon>
        <taxon>Pseudomonadati</taxon>
        <taxon>Bacteroidota</taxon>
        <taxon>Sphingobacteriia</taxon>
        <taxon>Sphingobacteriales</taxon>
        <taxon>Sphingobacteriaceae</taxon>
        <taxon>Sphingobacterium</taxon>
    </lineage>
</organism>
<dbReference type="SUPFAM" id="SSF55874">
    <property type="entry name" value="ATPase domain of HSP90 chaperone/DNA topoisomerase II/histidine kinase"/>
    <property type="match status" value="1"/>
</dbReference>
<keyword evidence="1" id="KW-0812">Transmembrane</keyword>
<dbReference type="RefSeq" id="WP_346582389.1">
    <property type="nucleotide sequence ID" value="NZ_JBDJNQ010000010.1"/>
</dbReference>
<feature type="transmembrane region" description="Helical" evidence="1">
    <location>
        <begin position="75"/>
        <end position="96"/>
    </location>
</feature>
<name>A0ABV0BY22_9SPHI</name>